<sequence>MASAVLAKRYNAAPGRPSSTNQKIGATTESFRFSARVSMALSRTWVAVSWLTSRLTSQRRRSRPASSDWPSAASTASTSVFSMVQASKGLSANPSNTPVAHQGRLPSAVCKHQATPTTIAAQAYQASVASQKAL</sequence>
<accession>A0A1J5P0V7</accession>
<evidence type="ECO:0000313" key="2">
    <source>
        <dbReference type="EMBL" id="OIQ64192.1"/>
    </source>
</evidence>
<dbReference type="EMBL" id="MLJW01008338">
    <property type="protein sequence ID" value="OIQ64192.1"/>
    <property type="molecule type" value="Genomic_DNA"/>
</dbReference>
<protein>
    <submittedName>
        <fullName evidence="2">Uncharacterized protein</fullName>
    </submittedName>
</protein>
<feature type="region of interest" description="Disordered" evidence="1">
    <location>
        <begin position="54"/>
        <end position="77"/>
    </location>
</feature>
<reference evidence="2" key="1">
    <citation type="submission" date="2016-10" db="EMBL/GenBank/DDBJ databases">
        <title>Sequence of Gallionella enrichment culture.</title>
        <authorList>
            <person name="Poehlein A."/>
            <person name="Muehling M."/>
            <person name="Daniel R."/>
        </authorList>
    </citation>
    <scope>NUCLEOTIDE SEQUENCE</scope>
</reference>
<proteinExistence type="predicted"/>
<feature type="region of interest" description="Disordered" evidence="1">
    <location>
        <begin position="89"/>
        <end position="109"/>
    </location>
</feature>
<comment type="caution">
    <text evidence="2">The sequence shown here is derived from an EMBL/GenBank/DDBJ whole genome shotgun (WGS) entry which is preliminary data.</text>
</comment>
<feature type="compositionally biased region" description="Low complexity" evidence="1">
    <location>
        <begin position="64"/>
        <end position="77"/>
    </location>
</feature>
<name>A0A1J5P0V7_9ZZZZ</name>
<evidence type="ECO:0000256" key="1">
    <source>
        <dbReference type="SAM" id="MobiDB-lite"/>
    </source>
</evidence>
<organism evidence="2">
    <name type="scientific">mine drainage metagenome</name>
    <dbReference type="NCBI Taxonomy" id="410659"/>
    <lineage>
        <taxon>unclassified sequences</taxon>
        <taxon>metagenomes</taxon>
        <taxon>ecological metagenomes</taxon>
    </lineage>
</organism>
<gene>
    <name evidence="2" type="ORF">GALL_542570</name>
</gene>
<dbReference type="AlphaFoldDB" id="A0A1J5P0V7"/>
<feature type="compositionally biased region" description="Polar residues" evidence="1">
    <location>
        <begin position="89"/>
        <end position="99"/>
    </location>
</feature>